<comment type="caution">
    <text evidence="4">Lacks conserved residue(s) required for the propagation of feature annotation.</text>
</comment>
<keyword evidence="3" id="KW-0804">Transcription</keyword>
<keyword evidence="1" id="KW-0805">Transcription regulation</keyword>
<evidence type="ECO:0000256" key="3">
    <source>
        <dbReference type="ARBA" id="ARBA00023163"/>
    </source>
</evidence>
<dbReference type="InterPro" id="IPR036271">
    <property type="entry name" value="Tet_transcr_reg_TetR-rel_C_sf"/>
</dbReference>
<dbReference type="SUPFAM" id="SSF46689">
    <property type="entry name" value="Homeodomain-like"/>
    <property type="match status" value="1"/>
</dbReference>
<dbReference type="RefSeq" id="WP_259537382.1">
    <property type="nucleotide sequence ID" value="NZ_JANLCJ010000001.1"/>
</dbReference>
<reference evidence="6" key="1">
    <citation type="submission" date="2022-08" db="EMBL/GenBank/DDBJ databases">
        <authorList>
            <person name="Deng Y."/>
            <person name="Han X.-F."/>
            <person name="Zhang Y.-Q."/>
        </authorList>
    </citation>
    <scope>NUCLEOTIDE SEQUENCE</scope>
    <source>
        <strain evidence="6">CPCC 203386</strain>
    </source>
</reference>
<dbReference type="Gene3D" id="1.10.357.10">
    <property type="entry name" value="Tetracycline Repressor, domain 2"/>
    <property type="match status" value="1"/>
</dbReference>
<dbReference type="InterPro" id="IPR001647">
    <property type="entry name" value="HTH_TetR"/>
</dbReference>
<sequence length="203" mass="21682">MPTSASGAARARVLDAAMSLFGRQGYRATTIAQIERAAGLSPGAGGLYRHFASKRAVLEAGVDRQIENAPPLTAFFEPSSATGAPDAASRAHFVAVARAALRRLDGEGDVNRLLLRDLADFPDLRDRVRDHELRQVHGALAAWLQSQASGTDVDIDALAAVLMSAVSHYWIMTDALGDYPLDVDEERFLATLADVTARMLGPA</sequence>
<evidence type="ECO:0000313" key="7">
    <source>
        <dbReference type="Proteomes" id="UP001165586"/>
    </source>
</evidence>
<comment type="caution">
    <text evidence="6">The sequence shown here is derived from an EMBL/GenBank/DDBJ whole genome shotgun (WGS) entry which is preliminary data.</text>
</comment>
<accession>A0ABT2GXQ5</accession>
<gene>
    <name evidence="6" type="ORF">N1032_03150</name>
</gene>
<dbReference type="PROSITE" id="PS50977">
    <property type="entry name" value="HTH_TETR_2"/>
    <property type="match status" value="1"/>
</dbReference>
<dbReference type="EMBL" id="JANLCJ010000001">
    <property type="protein sequence ID" value="MCS5732739.1"/>
    <property type="molecule type" value="Genomic_DNA"/>
</dbReference>
<proteinExistence type="predicted"/>
<dbReference type="SUPFAM" id="SSF48498">
    <property type="entry name" value="Tetracyclin repressor-like, C-terminal domain"/>
    <property type="match status" value="1"/>
</dbReference>
<evidence type="ECO:0000313" key="6">
    <source>
        <dbReference type="EMBL" id="MCS5732739.1"/>
    </source>
</evidence>
<dbReference type="InterPro" id="IPR009057">
    <property type="entry name" value="Homeodomain-like_sf"/>
</dbReference>
<dbReference type="Proteomes" id="UP001165586">
    <property type="component" value="Unassembled WGS sequence"/>
</dbReference>
<dbReference type="InterPro" id="IPR050109">
    <property type="entry name" value="HTH-type_TetR-like_transc_reg"/>
</dbReference>
<evidence type="ECO:0000256" key="2">
    <source>
        <dbReference type="ARBA" id="ARBA00023125"/>
    </source>
</evidence>
<dbReference type="PANTHER" id="PTHR30055">
    <property type="entry name" value="HTH-TYPE TRANSCRIPTIONAL REGULATOR RUTR"/>
    <property type="match status" value="1"/>
</dbReference>
<name>A0ABT2GXQ5_9MICO</name>
<keyword evidence="2 4" id="KW-0238">DNA-binding</keyword>
<evidence type="ECO:0000256" key="1">
    <source>
        <dbReference type="ARBA" id="ARBA00023015"/>
    </source>
</evidence>
<dbReference type="PANTHER" id="PTHR30055:SF234">
    <property type="entry name" value="HTH-TYPE TRANSCRIPTIONAL REGULATOR BETI"/>
    <property type="match status" value="1"/>
</dbReference>
<feature type="domain" description="HTH tetR-type" evidence="5">
    <location>
        <begin position="7"/>
        <end position="69"/>
    </location>
</feature>
<protein>
    <submittedName>
        <fullName evidence="6">TetR/AcrR family transcriptional regulator</fullName>
    </submittedName>
</protein>
<organism evidence="6 7">
    <name type="scientific">Herbiconiux daphne</name>
    <dbReference type="NCBI Taxonomy" id="2970914"/>
    <lineage>
        <taxon>Bacteria</taxon>
        <taxon>Bacillati</taxon>
        <taxon>Actinomycetota</taxon>
        <taxon>Actinomycetes</taxon>
        <taxon>Micrococcales</taxon>
        <taxon>Microbacteriaceae</taxon>
        <taxon>Herbiconiux</taxon>
    </lineage>
</organism>
<evidence type="ECO:0000256" key="4">
    <source>
        <dbReference type="PROSITE-ProRule" id="PRU00335"/>
    </source>
</evidence>
<keyword evidence="7" id="KW-1185">Reference proteome</keyword>
<evidence type="ECO:0000259" key="5">
    <source>
        <dbReference type="PROSITE" id="PS50977"/>
    </source>
</evidence>
<dbReference type="Pfam" id="PF00440">
    <property type="entry name" value="TetR_N"/>
    <property type="match status" value="1"/>
</dbReference>